<sequence>MSCPKHRELEEALNTERYKAFKPTTAEQRVERDCFGNTQADLVAKIREEEGEEYYQKWKHWLWSRFAWEN</sequence>
<protein>
    <submittedName>
        <fullName evidence="1">Uncharacterized protein</fullName>
    </submittedName>
</protein>
<reference evidence="1" key="1">
    <citation type="submission" date="2018-05" db="EMBL/GenBank/DDBJ databases">
        <authorList>
            <person name="Lanie J.A."/>
            <person name="Ng W.-L."/>
            <person name="Kazmierczak K.M."/>
            <person name="Andrzejewski T.M."/>
            <person name="Davidsen T.M."/>
            <person name="Wayne K.J."/>
            <person name="Tettelin H."/>
            <person name="Glass J.I."/>
            <person name="Rusch D."/>
            <person name="Podicherti R."/>
            <person name="Tsui H.-C.T."/>
            <person name="Winkler M.E."/>
        </authorList>
    </citation>
    <scope>NUCLEOTIDE SEQUENCE</scope>
</reference>
<organism evidence="1">
    <name type="scientific">marine metagenome</name>
    <dbReference type="NCBI Taxonomy" id="408172"/>
    <lineage>
        <taxon>unclassified sequences</taxon>
        <taxon>metagenomes</taxon>
        <taxon>ecological metagenomes</taxon>
    </lineage>
</organism>
<name>A0A382H152_9ZZZZ</name>
<gene>
    <name evidence="1" type="ORF">METZ01_LOCUS233719</name>
</gene>
<proteinExistence type="predicted"/>
<accession>A0A382H152</accession>
<dbReference type="EMBL" id="UINC01058518">
    <property type="protein sequence ID" value="SVB80865.1"/>
    <property type="molecule type" value="Genomic_DNA"/>
</dbReference>
<feature type="non-terminal residue" evidence="1">
    <location>
        <position position="70"/>
    </location>
</feature>
<evidence type="ECO:0000313" key="1">
    <source>
        <dbReference type="EMBL" id="SVB80865.1"/>
    </source>
</evidence>
<dbReference type="AlphaFoldDB" id="A0A382H152"/>